<evidence type="ECO:0000256" key="1">
    <source>
        <dbReference type="SAM" id="SignalP"/>
    </source>
</evidence>
<dbReference type="InterPro" id="IPR030395">
    <property type="entry name" value="GP_PDE_dom"/>
</dbReference>
<dbReference type="PANTHER" id="PTHR46211">
    <property type="entry name" value="GLYCEROPHOSPHORYL DIESTER PHOSPHODIESTERASE"/>
    <property type="match status" value="1"/>
</dbReference>
<dbReference type="RefSeq" id="WP_289167058.1">
    <property type="nucleotide sequence ID" value="NZ_CP141221.1"/>
</dbReference>
<proteinExistence type="predicted"/>
<dbReference type="PANTHER" id="PTHR46211:SF1">
    <property type="entry name" value="GLYCEROPHOSPHODIESTER PHOSPHODIESTERASE, CYTOPLASMIC"/>
    <property type="match status" value="1"/>
</dbReference>
<dbReference type="PROSITE" id="PS51704">
    <property type="entry name" value="GP_PDE"/>
    <property type="match status" value="1"/>
</dbReference>
<accession>A0ABT7PR87</accession>
<feature type="domain" description="GP-PDE" evidence="2">
    <location>
        <begin position="23"/>
        <end position="264"/>
    </location>
</feature>
<sequence>MKFSTVFLALIVTIMVADSANAQFIVAHRGASFVAPENTISAFKRAWELNADAIEGDFYVTKDNQIACIHDKTTKRTAPGSPELKVADSTLKQLQQLDVGSWKDPQYAGERIPTLQDVLGTVPEGKQIFVEIKCGVEILPLMQPILEHSGLKDDQIAIICFDKQVVTEARKLMPQYRVNWLTSYKNGKPTIASIVETLQRTKASGLGSKGDLSVIDEAFVEKINQSGGQLHVWTVNDPAQARRFAELGVVSITTDKPDVIRESIRILN</sequence>
<evidence type="ECO:0000313" key="3">
    <source>
        <dbReference type="EMBL" id="MDM4019030.1"/>
    </source>
</evidence>
<dbReference type="SUPFAM" id="SSF51695">
    <property type="entry name" value="PLC-like phosphodiesterases"/>
    <property type="match status" value="1"/>
</dbReference>
<organism evidence="3 4">
    <name type="scientific">Roseiconus lacunae</name>
    <dbReference type="NCBI Taxonomy" id="2605694"/>
    <lineage>
        <taxon>Bacteria</taxon>
        <taxon>Pseudomonadati</taxon>
        <taxon>Planctomycetota</taxon>
        <taxon>Planctomycetia</taxon>
        <taxon>Pirellulales</taxon>
        <taxon>Pirellulaceae</taxon>
        <taxon>Roseiconus</taxon>
    </lineage>
</organism>
<dbReference type="Proteomes" id="UP001239462">
    <property type="component" value="Unassembled WGS sequence"/>
</dbReference>
<comment type="caution">
    <text evidence="3">The sequence shown here is derived from an EMBL/GenBank/DDBJ whole genome shotgun (WGS) entry which is preliminary data.</text>
</comment>
<keyword evidence="1" id="KW-0732">Signal</keyword>
<gene>
    <name evidence="3" type="ORF">QTN89_26490</name>
</gene>
<dbReference type="CDD" id="cd08582">
    <property type="entry name" value="GDPD_like_2"/>
    <property type="match status" value="1"/>
</dbReference>
<feature type="signal peptide" evidence="1">
    <location>
        <begin position="1"/>
        <end position="22"/>
    </location>
</feature>
<keyword evidence="4" id="KW-1185">Reference proteome</keyword>
<evidence type="ECO:0000259" key="2">
    <source>
        <dbReference type="PROSITE" id="PS51704"/>
    </source>
</evidence>
<name>A0ABT7PR87_9BACT</name>
<evidence type="ECO:0000313" key="4">
    <source>
        <dbReference type="Proteomes" id="UP001239462"/>
    </source>
</evidence>
<dbReference type="Pfam" id="PF03009">
    <property type="entry name" value="GDPD"/>
    <property type="match status" value="1"/>
</dbReference>
<feature type="chain" id="PRO_5045646987" evidence="1">
    <location>
        <begin position="23"/>
        <end position="268"/>
    </location>
</feature>
<dbReference type="InterPro" id="IPR017946">
    <property type="entry name" value="PLC-like_Pdiesterase_TIM-brl"/>
</dbReference>
<dbReference type="EMBL" id="JASZZN010000030">
    <property type="protein sequence ID" value="MDM4019030.1"/>
    <property type="molecule type" value="Genomic_DNA"/>
</dbReference>
<protein>
    <submittedName>
        <fullName evidence="3">Glycerophosphodiester phosphodiesterase</fullName>
    </submittedName>
</protein>
<reference evidence="3 4" key="1">
    <citation type="submission" date="2023-06" db="EMBL/GenBank/DDBJ databases">
        <title>Roseiconus lacunae JC819 isolated from Gulf of Mannar region, Tamil Nadu.</title>
        <authorList>
            <person name="Pk S."/>
            <person name="Ch S."/>
            <person name="Ch V.R."/>
        </authorList>
    </citation>
    <scope>NUCLEOTIDE SEQUENCE [LARGE SCALE GENOMIC DNA]</scope>
    <source>
        <strain evidence="3 4">JC819</strain>
    </source>
</reference>
<dbReference type="Gene3D" id="3.20.20.190">
    <property type="entry name" value="Phosphatidylinositol (PI) phosphodiesterase"/>
    <property type="match status" value="1"/>
</dbReference>